<name>A0A8J7KW17_9FIRM</name>
<dbReference type="SUPFAM" id="SSF54001">
    <property type="entry name" value="Cysteine proteinases"/>
    <property type="match status" value="1"/>
</dbReference>
<dbReference type="AlphaFoldDB" id="A0A8J7KW17"/>
<evidence type="ECO:0000259" key="1">
    <source>
        <dbReference type="Pfam" id="PF01841"/>
    </source>
</evidence>
<feature type="domain" description="Pesticidal crystal protein Cry22Aa Ig-like" evidence="2">
    <location>
        <begin position="318"/>
        <end position="385"/>
    </location>
</feature>
<comment type="caution">
    <text evidence="3">The sequence shown here is derived from an EMBL/GenBank/DDBJ whole genome shotgun (WGS) entry which is preliminary data.</text>
</comment>
<protein>
    <submittedName>
        <fullName evidence="3">Transglutaminase domain-containing protein</fullName>
    </submittedName>
</protein>
<dbReference type="InterPro" id="IPR002931">
    <property type="entry name" value="Transglutaminase-like"/>
</dbReference>
<proteinExistence type="predicted"/>
<dbReference type="Proteomes" id="UP000623269">
    <property type="component" value="Unassembled WGS sequence"/>
</dbReference>
<dbReference type="EMBL" id="JAEAGR010000002">
    <property type="protein sequence ID" value="MBH1939807.1"/>
    <property type="molecule type" value="Genomic_DNA"/>
</dbReference>
<dbReference type="Pfam" id="PF01841">
    <property type="entry name" value="Transglut_core"/>
    <property type="match status" value="1"/>
</dbReference>
<reference evidence="3" key="1">
    <citation type="submission" date="2020-12" db="EMBL/GenBank/DDBJ databases">
        <title>M. sibirica DSM 26468T genome.</title>
        <authorList>
            <person name="Thieme N."/>
            <person name="Rettenmaier R."/>
            <person name="Zverlov V."/>
            <person name="Liebl W."/>
        </authorList>
    </citation>
    <scope>NUCLEOTIDE SEQUENCE</scope>
    <source>
        <strain evidence="3">DSM 26468</strain>
    </source>
</reference>
<dbReference type="InterPro" id="IPR038765">
    <property type="entry name" value="Papain-like_cys_pep_sf"/>
</dbReference>
<feature type="domain" description="Transglutaminase-like" evidence="1">
    <location>
        <begin position="402"/>
        <end position="499"/>
    </location>
</feature>
<dbReference type="InterPro" id="IPR032179">
    <property type="entry name" value="Cry22Aa_Ig-like"/>
</dbReference>
<evidence type="ECO:0000313" key="3">
    <source>
        <dbReference type="EMBL" id="MBH1939807.1"/>
    </source>
</evidence>
<organism evidence="3 4">
    <name type="scientific">Mobilitalea sibirica</name>
    <dbReference type="NCBI Taxonomy" id="1462919"/>
    <lineage>
        <taxon>Bacteria</taxon>
        <taxon>Bacillati</taxon>
        <taxon>Bacillota</taxon>
        <taxon>Clostridia</taxon>
        <taxon>Lachnospirales</taxon>
        <taxon>Lachnospiraceae</taxon>
        <taxon>Mobilitalea</taxon>
    </lineage>
</organism>
<dbReference type="RefSeq" id="WP_197660032.1">
    <property type="nucleotide sequence ID" value="NZ_JAEAGR010000002.1"/>
</dbReference>
<dbReference type="InterPro" id="IPR013783">
    <property type="entry name" value="Ig-like_fold"/>
</dbReference>
<dbReference type="Pfam" id="PF16403">
    <property type="entry name" value="Bact_surface_Ig-like"/>
    <property type="match status" value="1"/>
</dbReference>
<evidence type="ECO:0000259" key="2">
    <source>
        <dbReference type="Pfam" id="PF16403"/>
    </source>
</evidence>
<gene>
    <name evidence="3" type="ORF">I5677_02725</name>
</gene>
<keyword evidence="4" id="KW-1185">Reference proteome</keyword>
<sequence length="547" mass="61338">MRKTKRVMQGLLILLSICLLIVAAGVIYQEFKPMVVKAVTMEAGSPMASVKEFLLDKKNNGSFITELNELDLNRPGEYEIRIKVKNKIHTSSLEVIDTTAPKATVVNQMALKGDEIKADAFVTDVVDATEVKIYFKEEPDVTNPGAQEVGIVLEDTSQNITELKAMLTVLDVKNNIQVEAGSLINIIPADFINEGNYNVTFLSDLTKLDTSKPTVHEIQMEVNGRVLTSNIEVIDTTPPIGKTVDLEIWKDEKVEAYSFMSQINDVSTVNISYKETPDFTHLGTQEVTILLTDEYQNISEVTANLMIKEDTQAPVFTGIRDKTVYEGETVSYKKGINVSDNKDKDISYKVDSSKVNLKKPGTYQVTYSATDSSGNKAIETATITVNEFIVTEEMVFDLADSILAKITNNNMTKLEKAWEIFRWVKGHVGYTGSSDKSSWLKEAYRGMSKGLGDCFTYYAVAEALLTRAGIDNMRVTRVGGRTQHFWNLVNYGEGWYHFDTCPTKDKFRAFMLTDAEVEAYTKSRGNKYYNFDKSLYPATPDEKVNWP</sequence>
<evidence type="ECO:0000313" key="4">
    <source>
        <dbReference type="Proteomes" id="UP000623269"/>
    </source>
</evidence>
<dbReference type="Gene3D" id="2.60.40.10">
    <property type="entry name" value="Immunoglobulins"/>
    <property type="match status" value="1"/>
</dbReference>
<accession>A0A8J7KW17</accession>